<dbReference type="AlphaFoldDB" id="A0AAE2CCD9"/>
<keyword evidence="2" id="KW-1185">Reference proteome</keyword>
<name>A0AAE2CCD9_9LAMI</name>
<proteinExistence type="predicted"/>
<reference evidence="1" key="2">
    <citation type="journal article" date="2024" name="Plant">
        <title>Genomic evolution and insights into agronomic trait innovations of Sesamum species.</title>
        <authorList>
            <person name="Miao H."/>
            <person name="Wang L."/>
            <person name="Qu L."/>
            <person name="Liu H."/>
            <person name="Sun Y."/>
            <person name="Le M."/>
            <person name="Wang Q."/>
            <person name="Wei S."/>
            <person name="Zheng Y."/>
            <person name="Lin W."/>
            <person name="Duan Y."/>
            <person name="Cao H."/>
            <person name="Xiong S."/>
            <person name="Wang X."/>
            <person name="Wei L."/>
            <person name="Li C."/>
            <person name="Ma Q."/>
            <person name="Ju M."/>
            <person name="Zhao R."/>
            <person name="Li G."/>
            <person name="Mu C."/>
            <person name="Tian Q."/>
            <person name="Mei H."/>
            <person name="Zhang T."/>
            <person name="Gao T."/>
            <person name="Zhang H."/>
        </authorList>
    </citation>
    <scope>NUCLEOTIDE SEQUENCE</scope>
    <source>
        <strain evidence="1">3651</strain>
    </source>
</reference>
<reference evidence="1" key="1">
    <citation type="submission" date="2020-06" db="EMBL/GenBank/DDBJ databases">
        <authorList>
            <person name="Li T."/>
            <person name="Hu X."/>
            <person name="Zhang T."/>
            <person name="Song X."/>
            <person name="Zhang H."/>
            <person name="Dai N."/>
            <person name="Sheng W."/>
            <person name="Hou X."/>
            <person name="Wei L."/>
        </authorList>
    </citation>
    <scope>NUCLEOTIDE SEQUENCE</scope>
    <source>
        <strain evidence="1">3651</strain>
        <tissue evidence="1">Leaf</tissue>
    </source>
</reference>
<dbReference type="PANTHER" id="PTHR37387:SF1">
    <property type="entry name" value="PROTEIN SAMBA"/>
    <property type="match status" value="1"/>
</dbReference>
<dbReference type="Proteomes" id="UP001293254">
    <property type="component" value="Unassembled WGS sequence"/>
</dbReference>
<accession>A0AAE2CCD9</accession>
<dbReference type="PANTHER" id="PTHR37387">
    <property type="entry name" value="PROTEIN SAMBA"/>
    <property type="match status" value="1"/>
</dbReference>
<organism evidence="1 2">
    <name type="scientific">Sesamum alatum</name>
    <dbReference type="NCBI Taxonomy" id="300844"/>
    <lineage>
        <taxon>Eukaryota</taxon>
        <taxon>Viridiplantae</taxon>
        <taxon>Streptophyta</taxon>
        <taxon>Embryophyta</taxon>
        <taxon>Tracheophyta</taxon>
        <taxon>Spermatophyta</taxon>
        <taxon>Magnoliopsida</taxon>
        <taxon>eudicotyledons</taxon>
        <taxon>Gunneridae</taxon>
        <taxon>Pentapetalae</taxon>
        <taxon>asterids</taxon>
        <taxon>lamiids</taxon>
        <taxon>Lamiales</taxon>
        <taxon>Pedaliaceae</taxon>
        <taxon>Sesamum</taxon>
    </lineage>
</organism>
<dbReference type="GO" id="GO:0046621">
    <property type="term" value="P:negative regulation of organ growth"/>
    <property type="evidence" value="ECO:0007669"/>
    <property type="project" value="InterPro"/>
</dbReference>
<evidence type="ECO:0000313" key="1">
    <source>
        <dbReference type="EMBL" id="KAK4416957.1"/>
    </source>
</evidence>
<dbReference type="GO" id="GO:0010997">
    <property type="term" value="F:anaphase-promoting complex binding"/>
    <property type="evidence" value="ECO:0007669"/>
    <property type="project" value="InterPro"/>
</dbReference>
<comment type="caution">
    <text evidence="1">The sequence shown here is derived from an EMBL/GenBank/DDBJ whole genome shotgun (WGS) entry which is preliminary data.</text>
</comment>
<dbReference type="EMBL" id="JACGWO010000010">
    <property type="protein sequence ID" value="KAK4416957.1"/>
    <property type="molecule type" value="Genomic_DNA"/>
</dbReference>
<gene>
    <name evidence="1" type="ORF">Salat_2521200</name>
</gene>
<dbReference type="InterPro" id="IPR037547">
    <property type="entry name" value="SAMBA"/>
</dbReference>
<protein>
    <submittedName>
        <fullName evidence="1">Protein SAMBA</fullName>
    </submittedName>
</protein>
<evidence type="ECO:0000313" key="2">
    <source>
        <dbReference type="Proteomes" id="UP001293254"/>
    </source>
</evidence>
<sequence>MSSGSLSAAAVPAASSSTVDDDHHLHHELALAAADVNIISIQDRKDQALLVLKSDLMSKLNKEVKSLDEDSWMFDGPRSRINLISRPGTCWKDKTRITEETSMNAEEEILLLILEFTRKKR</sequence>